<reference evidence="1 2" key="1">
    <citation type="submission" date="2018-06" db="EMBL/GenBank/DDBJ databases">
        <authorList>
            <consortium name="Pathogen Informatics"/>
            <person name="Doyle S."/>
        </authorList>
    </citation>
    <scope>NUCLEOTIDE SEQUENCE [LARGE SCALE GENOMIC DNA]</scope>
    <source>
        <strain evidence="1 2">NCTC9381</strain>
    </source>
</reference>
<dbReference type="GeneID" id="66827597"/>
<dbReference type="InterPro" id="IPR037914">
    <property type="entry name" value="SpoVT-AbrB_sf"/>
</dbReference>
<protein>
    <submittedName>
        <fullName evidence="1">HtrA suppressor protein SohA</fullName>
    </submittedName>
</protein>
<dbReference type="AlphaFoldDB" id="A0A379LRJ6"/>
<evidence type="ECO:0000313" key="2">
    <source>
        <dbReference type="Proteomes" id="UP000254640"/>
    </source>
</evidence>
<dbReference type="InterPro" id="IPR031848">
    <property type="entry name" value="PrlF_antitoxin"/>
</dbReference>
<organism evidence="1 2">
    <name type="scientific">Enterobacter agglomerans</name>
    <name type="common">Erwinia herbicola</name>
    <name type="synonym">Pantoea agglomerans</name>
    <dbReference type="NCBI Taxonomy" id="549"/>
    <lineage>
        <taxon>Bacteria</taxon>
        <taxon>Pseudomonadati</taxon>
        <taxon>Pseudomonadota</taxon>
        <taxon>Gammaproteobacteria</taxon>
        <taxon>Enterobacterales</taxon>
        <taxon>Erwiniaceae</taxon>
        <taxon>Pantoea</taxon>
        <taxon>Pantoea agglomerans group</taxon>
    </lineage>
</organism>
<dbReference type="SUPFAM" id="SSF89447">
    <property type="entry name" value="AbrB/MazE/MraZ-like"/>
    <property type="match status" value="1"/>
</dbReference>
<dbReference type="Gene3D" id="2.10.260.10">
    <property type="match status" value="1"/>
</dbReference>
<dbReference type="EMBL" id="UGSO01000002">
    <property type="protein sequence ID" value="SUE06647.1"/>
    <property type="molecule type" value="Genomic_DNA"/>
</dbReference>
<keyword evidence="2" id="KW-1185">Reference proteome</keyword>
<dbReference type="GO" id="GO:0097351">
    <property type="term" value="F:toxin sequestering activity"/>
    <property type="evidence" value="ECO:0007669"/>
    <property type="project" value="InterPro"/>
</dbReference>
<dbReference type="InterPro" id="IPR007159">
    <property type="entry name" value="SpoVT-AbrB_dom"/>
</dbReference>
<dbReference type="GO" id="GO:0003700">
    <property type="term" value="F:DNA-binding transcription factor activity"/>
    <property type="evidence" value="ECO:0007669"/>
    <property type="project" value="InterPro"/>
</dbReference>
<accession>A0A379LRJ6</accession>
<dbReference type="RefSeq" id="WP_033773852.1">
    <property type="nucleotide sequence ID" value="NZ_CM003471.1"/>
</dbReference>
<name>A0A379LRJ6_ENTAG</name>
<dbReference type="Proteomes" id="UP000254640">
    <property type="component" value="Unassembled WGS sequence"/>
</dbReference>
<dbReference type="Pfam" id="PF15937">
    <property type="entry name" value="PrlF_antitoxin"/>
    <property type="match status" value="1"/>
</dbReference>
<dbReference type="NCBIfam" id="TIGR01439">
    <property type="entry name" value="lp_hng_hel_AbrB"/>
    <property type="match status" value="1"/>
</dbReference>
<dbReference type="GO" id="GO:0001558">
    <property type="term" value="P:regulation of cell growth"/>
    <property type="evidence" value="ECO:0007669"/>
    <property type="project" value="InterPro"/>
</dbReference>
<evidence type="ECO:0000313" key="1">
    <source>
        <dbReference type="EMBL" id="SUE06647.1"/>
    </source>
</evidence>
<sequence length="114" mass="12286">MGTLTHANISLRASSKLTARSQTTIPAAVRDAMNLQPGENIEYAVLPGGKVLITRQETVTDDDPVMASFLSFLAADIRNTPANIKTLDRGLLTRITSLTEGMDVDLDAPLMDDE</sequence>
<gene>
    <name evidence="1" type="primary">sohA</name>
    <name evidence="1" type="ORF">NCTC9381_05509</name>
</gene>
<dbReference type="SMART" id="SM00966">
    <property type="entry name" value="SpoVT_AbrB"/>
    <property type="match status" value="1"/>
</dbReference>
<proteinExistence type="predicted"/>
<dbReference type="GO" id="GO:0003677">
    <property type="term" value="F:DNA binding"/>
    <property type="evidence" value="ECO:0007669"/>
    <property type="project" value="InterPro"/>
</dbReference>